<keyword evidence="2" id="KW-1185">Reference proteome</keyword>
<evidence type="ECO:0000313" key="2">
    <source>
        <dbReference type="Proteomes" id="UP001479933"/>
    </source>
</evidence>
<dbReference type="Proteomes" id="UP001479933">
    <property type="component" value="Chromosome"/>
</dbReference>
<accession>A0ABZ2TWF2</accession>
<dbReference type="InterPro" id="IPR046611">
    <property type="entry name" value="DUF6670"/>
</dbReference>
<dbReference type="SUPFAM" id="SSF159245">
    <property type="entry name" value="AttH-like"/>
    <property type="match status" value="1"/>
</dbReference>
<dbReference type="Pfam" id="PF20375">
    <property type="entry name" value="DUF6670"/>
    <property type="match status" value="1"/>
</dbReference>
<protein>
    <submittedName>
        <fullName evidence="1">DUF6670 family protein</fullName>
    </submittedName>
</protein>
<dbReference type="RefSeq" id="WP_066164484.1">
    <property type="nucleotide sequence ID" value="NZ_CP136137.1"/>
</dbReference>
<sequence>MSSDLHKGLLTRGRVVDRLAPILVRARPLLDSRRSASVRPFDDSAIMRPEVDSTLWGWTHYGFFIPDLPEPFRYVNTMTLIGATGTRIFDNGVIAAQDARKNATVFGSTAYGNHHHYRAYDAERDCDFAVDGSRLRWGDDLSIECAHPEYRVSGRYESFSIDLTLQATDQVSYFVRTPIYQHFSVLAPYRGTVTSGGESVAVEGLGTVEYARSVSPQVFRSTAIGPGLRLPVDFFTYQVVPLNSTTQLLLTDVRANGTTACRLAQIRRSTGGPAEIAEDVQFQVVEYQPELLADTAGVPMRVPAVMRWDVGGRGHLDCVVDAPMRTGHGRGFSSAYSFTGEWDGEKVAGSAYLEWIDCEG</sequence>
<name>A0ABZ2TWF2_9ACTN</name>
<proteinExistence type="predicted"/>
<dbReference type="EMBL" id="CP136137">
    <property type="protein sequence ID" value="WYY05839.1"/>
    <property type="molecule type" value="Genomic_DNA"/>
</dbReference>
<evidence type="ECO:0000313" key="1">
    <source>
        <dbReference type="EMBL" id="WYY05839.1"/>
    </source>
</evidence>
<reference evidence="1 2" key="1">
    <citation type="journal article" date="2023" name="Virus Evol.">
        <title>Computational host range prediction-The good, the bad, and the ugly.</title>
        <authorList>
            <person name="Howell A.A."/>
            <person name="Versoza C.J."/>
            <person name="Pfeifer S.P."/>
        </authorList>
    </citation>
    <scope>NUCLEOTIDE SEQUENCE [LARGE SCALE GENOMIC DNA]</scope>
    <source>
        <strain evidence="1 2">1610/1b</strain>
    </source>
</reference>
<gene>
    <name evidence="1" type="ORF">RVF87_12160</name>
</gene>
<organism evidence="1 2">
    <name type="scientific">Gordonia hydrophobica</name>
    <dbReference type="NCBI Taxonomy" id="40516"/>
    <lineage>
        <taxon>Bacteria</taxon>
        <taxon>Bacillati</taxon>
        <taxon>Actinomycetota</taxon>
        <taxon>Actinomycetes</taxon>
        <taxon>Mycobacteriales</taxon>
        <taxon>Gordoniaceae</taxon>
        <taxon>Gordonia</taxon>
    </lineage>
</organism>